<accession>A0A7Y8H017</accession>
<feature type="transmembrane region" description="Helical" evidence="8">
    <location>
        <begin position="412"/>
        <end position="428"/>
    </location>
</feature>
<evidence type="ECO:0000256" key="3">
    <source>
        <dbReference type="ARBA" id="ARBA00022676"/>
    </source>
</evidence>
<dbReference type="AlphaFoldDB" id="A0A7Y8H017"/>
<feature type="transmembrane region" description="Helical" evidence="8">
    <location>
        <begin position="499"/>
        <end position="517"/>
    </location>
</feature>
<dbReference type="GO" id="GO:0005886">
    <property type="term" value="C:plasma membrane"/>
    <property type="evidence" value="ECO:0007669"/>
    <property type="project" value="UniProtKB-SubCell"/>
</dbReference>
<dbReference type="GO" id="GO:0016763">
    <property type="term" value="F:pentosyltransferase activity"/>
    <property type="evidence" value="ECO:0007669"/>
    <property type="project" value="TreeGrafter"/>
</dbReference>
<dbReference type="RefSeq" id="WP_218179555.1">
    <property type="nucleotide sequence ID" value="NZ_VYGV01000025.1"/>
</dbReference>
<dbReference type="Proteomes" id="UP000545507">
    <property type="component" value="Unassembled WGS sequence"/>
</dbReference>
<name>A0A7Y8H017_9BURK</name>
<comment type="subcellular location">
    <subcellularLocation>
        <location evidence="1">Cell membrane</location>
        <topology evidence="1">Multi-pass membrane protein</topology>
    </subcellularLocation>
</comment>
<protein>
    <recommendedName>
        <fullName evidence="11">Glycosyltransferase RgtA/B/C/D-like domain-containing protein</fullName>
    </recommendedName>
</protein>
<dbReference type="PANTHER" id="PTHR33908:SF11">
    <property type="entry name" value="MEMBRANE PROTEIN"/>
    <property type="match status" value="1"/>
</dbReference>
<dbReference type="GO" id="GO:0009103">
    <property type="term" value="P:lipopolysaccharide biosynthetic process"/>
    <property type="evidence" value="ECO:0007669"/>
    <property type="project" value="UniProtKB-ARBA"/>
</dbReference>
<evidence type="ECO:0000256" key="4">
    <source>
        <dbReference type="ARBA" id="ARBA00022679"/>
    </source>
</evidence>
<evidence type="ECO:0000256" key="5">
    <source>
        <dbReference type="ARBA" id="ARBA00022692"/>
    </source>
</evidence>
<comment type="caution">
    <text evidence="9">The sequence shown here is derived from an EMBL/GenBank/DDBJ whole genome shotgun (WGS) entry which is preliminary data.</text>
</comment>
<evidence type="ECO:0000256" key="8">
    <source>
        <dbReference type="SAM" id="Phobius"/>
    </source>
</evidence>
<feature type="transmembrane region" description="Helical" evidence="8">
    <location>
        <begin position="473"/>
        <end position="493"/>
    </location>
</feature>
<keyword evidence="2" id="KW-1003">Cell membrane</keyword>
<keyword evidence="4" id="KW-0808">Transferase</keyword>
<feature type="transmembrane region" description="Helical" evidence="8">
    <location>
        <begin position="169"/>
        <end position="191"/>
    </location>
</feature>
<reference evidence="9 10" key="1">
    <citation type="submission" date="2019-09" db="EMBL/GenBank/DDBJ databases">
        <title>Hydrogenophaga aromatica sp. nov., isolated from a para-xylene-degrading enrichment culture.</title>
        <authorList>
            <person name="Tancsics A."/>
            <person name="Banerjee S."/>
        </authorList>
    </citation>
    <scope>NUCLEOTIDE SEQUENCE [LARGE SCALE GENOMIC DNA]</scope>
    <source>
        <strain evidence="9 10">D2P1</strain>
    </source>
</reference>
<evidence type="ECO:0008006" key="11">
    <source>
        <dbReference type="Google" id="ProtNLM"/>
    </source>
</evidence>
<keyword evidence="6 8" id="KW-1133">Transmembrane helix</keyword>
<keyword evidence="10" id="KW-1185">Reference proteome</keyword>
<feature type="transmembrane region" description="Helical" evidence="8">
    <location>
        <begin position="27"/>
        <end position="45"/>
    </location>
</feature>
<feature type="transmembrane region" description="Helical" evidence="8">
    <location>
        <begin position="440"/>
        <end position="466"/>
    </location>
</feature>
<evidence type="ECO:0000256" key="7">
    <source>
        <dbReference type="ARBA" id="ARBA00023136"/>
    </source>
</evidence>
<evidence type="ECO:0000313" key="9">
    <source>
        <dbReference type="EMBL" id="NWF47992.1"/>
    </source>
</evidence>
<evidence type="ECO:0000256" key="6">
    <source>
        <dbReference type="ARBA" id="ARBA00022989"/>
    </source>
</evidence>
<evidence type="ECO:0000256" key="1">
    <source>
        <dbReference type="ARBA" id="ARBA00004651"/>
    </source>
</evidence>
<organism evidence="9 10">
    <name type="scientific">Hydrogenophaga aromaticivorans</name>
    <dbReference type="NCBI Taxonomy" id="2610898"/>
    <lineage>
        <taxon>Bacteria</taxon>
        <taxon>Pseudomonadati</taxon>
        <taxon>Pseudomonadota</taxon>
        <taxon>Betaproteobacteria</taxon>
        <taxon>Burkholderiales</taxon>
        <taxon>Comamonadaceae</taxon>
        <taxon>Hydrogenophaga</taxon>
    </lineage>
</organism>
<proteinExistence type="predicted"/>
<keyword evidence="3" id="KW-0328">Glycosyltransferase</keyword>
<evidence type="ECO:0000256" key="2">
    <source>
        <dbReference type="ARBA" id="ARBA00022475"/>
    </source>
</evidence>
<feature type="transmembrane region" description="Helical" evidence="8">
    <location>
        <begin position="203"/>
        <end position="236"/>
    </location>
</feature>
<gene>
    <name evidence="9" type="ORF">F3K02_22445</name>
</gene>
<dbReference type="PANTHER" id="PTHR33908">
    <property type="entry name" value="MANNOSYLTRANSFERASE YKCB-RELATED"/>
    <property type="match status" value="1"/>
</dbReference>
<feature type="transmembrane region" description="Helical" evidence="8">
    <location>
        <begin position="129"/>
        <end position="157"/>
    </location>
</feature>
<keyword evidence="7 8" id="KW-0472">Membrane</keyword>
<feature type="transmembrane region" description="Helical" evidence="8">
    <location>
        <begin position="248"/>
        <end position="268"/>
    </location>
</feature>
<evidence type="ECO:0000313" key="10">
    <source>
        <dbReference type="Proteomes" id="UP000545507"/>
    </source>
</evidence>
<dbReference type="InterPro" id="IPR050297">
    <property type="entry name" value="LipidA_mod_glycosyltrf_83"/>
</dbReference>
<sequence>MHDTSAPLMTTDTTMNALHPAPPKMPLLGWLLTFVLCAVLSFFAADHIKGDSIKGDATQNLVISYNLYHHGDFSRGGQHTHHVPTSFREPLPPFVTAAYLKLFFHPDQPYDFESWHNGAHTRLIKLGNLFWVFGGLLATALIVFSLTASPVAVLLGLGLNFTWFFGSPFVINSLYTELPAATLMLWASFFLLRSRHSNTRWSLTLAGVFLGLLCLTKAVFIYVAPVAAVLFALMLAREQHPGGWLRAWGRSSAWLMLCAALVVAPWILRNQLRLGTAEVSSGRSGYVSFKRAMMNQMSAEELRYAYFNFGPPLYKSLVSETDWGRFRPEDLQRGGALNRLNYFDPAYIREEKTAVALGQPERATTFYYKPAAIYRQLVNMLVAGGHPKPHETADRIMQREALKQFASHPLQHLRMTLLVFWRGFWALMANTPLPFSQDQVIGPLATTLSNLAAGAALFGVFLSALLRRRTASLAISVLPVCMMGLYALLSHNLPRFTEPAVPLMFISVLWVTQHALAGKRRATLPAP</sequence>
<keyword evidence="5 8" id="KW-0812">Transmembrane</keyword>
<dbReference type="EMBL" id="VYGV01000025">
    <property type="protein sequence ID" value="NWF47992.1"/>
    <property type="molecule type" value="Genomic_DNA"/>
</dbReference>